<dbReference type="PROSITE" id="PS50878">
    <property type="entry name" value="RT_POL"/>
    <property type="match status" value="1"/>
</dbReference>
<dbReference type="Proteomes" id="UP000606274">
    <property type="component" value="Unassembled WGS sequence"/>
</dbReference>
<dbReference type="EMBL" id="JABFDY010000008">
    <property type="protein sequence ID" value="KAF7704191.1"/>
    <property type="molecule type" value="Genomic_DNA"/>
</dbReference>
<dbReference type="SUPFAM" id="SSF56672">
    <property type="entry name" value="DNA/RNA polymerases"/>
    <property type="match status" value="1"/>
</dbReference>
<dbReference type="InterPro" id="IPR043502">
    <property type="entry name" value="DNA/RNA_pol_sf"/>
</dbReference>
<dbReference type="Gene3D" id="3.60.10.10">
    <property type="entry name" value="Endonuclease/exonuclease/phosphatase"/>
    <property type="match status" value="1"/>
</dbReference>
<feature type="domain" description="Reverse transcriptase" evidence="1">
    <location>
        <begin position="367"/>
        <end position="639"/>
    </location>
</feature>
<accession>A0A8T0BAX2</accession>
<dbReference type="InterPro" id="IPR036691">
    <property type="entry name" value="Endo/exonu/phosph_ase_sf"/>
</dbReference>
<dbReference type="AlphaFoldDB" id="A0A8T0BAX2"/>
<dbReference type="CDD" id="cd09076">
    <property type="entry name" value="L1-EN"/>
    <property type="match status" value="1"/>
</dbReference>
<comment type="caution">
    <text evidence="2">The sequence shown here is derived from an EMBL/GenBank/DDBJ whole genome shotgun (WGS) entry which is preliminary data.</text>
</comment>
<dbReference type="InterPro" id="IPR000477">
    <property type="entry name" value="RT_dom"/>
</dbReference>
<dbReference type="InterPro" id="IPR005135">
    <property type="entry name" value="Endo/exonuclease/phosphatase"/>
</dbReference>
<gene>
    <name evidence="2" type="ORF">HF521_021263</name>
</gene>
<evidence type="ECO:0000313" key="2">
    <source>
        <dbReference type="EMBL" id="KAF7704191.1"/>
    </source>
</evidence>
<dbReference type="PANTHER" id="PTHR31635">
    <property type="entry name" value="REVERSE TRANSCRIPTASE DOMAIN-CONTAINING PROTEIN-RELATED"/>
    <property type="match status" value="1"/>
</dbReference>
<organism evidence="2 3">
    <name type="scientific">Silurus meridionalis</name>
    <name type="common">Southern catfish</name>
    <name type="synonym">Silurus soldatovi meridionalis</name>
    <dbReference type="NCBI Taxonomy" id="175797"/>
    <lineage>
        <taxon>Eukaryota</taxon>
        <taxon>Metazoa</taxon>
        <taxon>Chordata</taxon>
        <taxon>Craniata</taxon>
        <taxon>Vertebrata</taxon>
        <taxon>Euteleostomi</taxon>
        <taxon>Actinopterygii</taxon>
        <taxon>Neopterygii</taxon>
        <taxon>Teleostei</taxon>
        <taxon>Ostariophysi</taxon>
        <taxon>Siluriformes</taxon>
        <taxon>Siluridae</taxon>
        <taxon>Silurus</taxon>
    </lineage>
</organism>
<evidence type="ECO:0000259" key="1">
    <source>
        <dbReference type="PROSITE" id="PS50878"/>
    </source>
</evidence>
<name>A0A8T0BAX2_SILME</name>
<reference evidence="2" key="1">
    <citation type="submission" date="2020-08" db="EMBL/GenBank/DDBJ databases">
        <title>Chromosome-level assembly of Southern catfish (Silurus meridionalis) provides insights into visual adaptation to the nocturnal and benthic lifestyles.</title>
        <authorList>
            <person name="Zhang Y."/>
            <person name="Wang D."/>
            <person name="Peng Z."/>
        </authorList>
    </citation>
    <scope>NUCLEOTIDE SEQUENCE</scope>
    <source>
        <strain evidence="2">SWU-2019-XX</strain>
        <tissue evidence="2">Muscle</tissue>
    </source>
</reference>
<dbReference type="CDD" id="cd01650">
    <property type="entry name" value="RT_nLTR_like"/>
    <property type="match status" value="1"/>
</dbReference>
<dbReference type="Pfam" id="PF03372">
    <property type="entry name" value="Exo_endo_phos"/>
    <property type="match status" value="1"/>
</dbReference>
<proteinExistence type="predicted"/>
<feature type="non-terminal residue" evidence="2">
    <location>
        <position position="644"/>
    </location>
</feature>
<dbReference type="PANTHER" id="PTHR31635:SF196">
    <property type="entry name" value="REVERSE TRANSCRIPTASE DOMAIN-CONTAINING PROTEIN-RELATED"/>
    <property type="match status" value="1"/>
</dbReference>
<dbReference type="SUPFAM" id="SSF56219">
    <property type="entry name" value="DNase I-like"/>
    <property type="match status" value="1"/>
</dbReference>
<keyword evidence="3" id="KW-1185">Reference proteome</keyword>
<evidence type="ECO:0000313" key="3">
    <source>
        <dbReference type="Proteomes" id="UP000606274"/>
    </source>
</evidence>
<sequence>MPVNKSIINICSWNVKGVQNPVKRKKILNYLKKEQIHIAFLQETHLTDSEHIQLKRDWVGQVYGSSFTSKSRGVVILVNKCIPLTDINTYSDKSGRFILLKATLAGQPITLMNVYIPPSQSNGLIIQVFSKFAEWHGEHSIIAGDFNCTLLPKLDRSLSSNDRPSNRARALYETCEEIGLVAVWRTLHPGDREYTFFSGVHKTGSRIDYFFSPKSSLQNVIDCNIGNIVILDHAPVFLRLGLSNQIFYPTSWKFKPWLIHDPNFESFLKEQVRLFLMVNKTPDGLCTSQSGLSSGGDSNKFLSNLNLLELTEDQRQTLNKPIELSEILNCINSLSKGKAPGPDGFTVEFFQKFKMELASLIHEMIQYSFGTNKLPGSMTEANICVFLKKGKCPEECRSYRPISLLNVDTKILAKILAIRLESILPTIINPDQTGFVKGRSSAHNVRRLLNIIQYSNNRTNSGLVISLDAEKAFDRVEWPYLFSVLSKFNLGEVFIKWVRILYSCPTARVITYGLKSAEFTLARGTRQGCPMSPLLFALAIEPLAAAIRDDPSIEGLKLDKRTYKISLYADDILVYLNSPQQSIPHLIDTISNFVSFSGYKINLLKSEAMPLSKLHSHDPTISHPFKWSPAGFVYLGIEITPNLE</sequence>
<protein>
    <recommendedName>
        <fullName evidence="1">Reverse transcriptase domain-containing protein</fullName>
    </recommendedName>
</protein>
<dbReference type="Pfam" id="PF00078">
    <property type="entry name" value="RVT_1"/>
    <property type="match status" value="1"/>
</dbReference>
<dbReference type="GO" id="GO:0003824">
    <property type="term" value="F:catalytic activity"/>
    <property type="evidence" value="ECO:0007669"/>
    <property type="project" value="InterPro"/>
</dbReference>